<reference evidence="2" key="2">
    <citation type="journal article" date="2019" name="BMC Genomics">
        <title>Complete genome sequence analysis of the thermoacidophilic verrucomicrobial methanotroph 'Candidatus Methylacidiphilum kamchatkense' strain Kam1 and comparison with its closest relatives.</title>
        <authorList>
            <person name="Kruse T."/>
            <person name="Ratnadevi C.M."/>
            <person name="Erikstad H.A."/>
            <person name="Birkeland N.K."/>
        </authorList>
    </citation>
    <scope>NUCLEOTIDE SEQUENCE</scope>
    <source>
        <strain evidence="2">Kam1</strain>
    </source>
</reference>
<protein>
    <submittedName>
        <fullName evidence="1">Kinase inhibitor</fullName>
    </submittedName>
    <submittedName>
        <fullName evidence="2">PBP family phospholipid-binding protein</fullName>
    </submittedName>
</protein>
<dbReference type="KEGG" id="mkc:kam1_1078"/>
<dbReference type="RefSeq" id="WP_039721739.1">
    <property type="nucleotide sequence ID" value="NZ_CP037899.1"/>
</dbReference>
<name>A0A0C1UPG9_9BACT</name>
<dbReference type="InterPro" id="IPR005247">
    <property type="entry name" value="YbhB_YbcL/LppC-like"/>
</dbReference>
<evidence type="ECO:0000313" key="3">
    <source>
        <dbReference type="Proteomes" id="UP000031594"/>
    </source>
</evidence>
<dbReference type="Proteomes" id="UP000315925">
    <property type="component" value="Chromosome"/>
</dbReference>
<accession>A0A0C1UPG9</accession>
<dbReference type="Proteomes" id="UP000031594">
    <property type="component" value="Unassembled WGS sequence"/>
</dbReference>
<evidence type="ECO:0000313" key="1">
    <source>
        <dbReference type="EMBL" id="KIE58294.1"/>
    </source>
</evidence>
<evidence type="ECO:0000313" key="2">
    <source>
        <dbReference type="EMBL" id="QDQ42308.1"/>
    </source>
</evidence>
<organism evidence="2 4">
    <name type="scientific">Methylacidiphilum kamchatkense Kam1</name>
    <dbReference type="NCBI Taxonomy" id="1202785"/>
    <lineage>
        <taxon>Bacteria</taxon>
        <taxon>Pseudomonadati</taxon>
        <taxon>Verrucomicrobiota</taxon>
        <taxon>Methylacidiphilae</taxon>
        <taxon>Methylacidiphilales</taxon>
        <taxon>Methylacidiphilaceae</taxon>
        <taxon>Methylacidiphilum (ex Ratnadevi et al. 2023)</taxon>
    </lineage>
</organism>
<reference evidence="1 3" key="1">
    <citation type="submission" date="2014-08" db="EMBL/GenBank/DDBJ databases">
        <title>Methylacidiphilum kamchatkense strain Kam1 draft genome sequence.</title>
        <authorList>
            <person name="Birkeland N.-K."/>
            <person name="Erikstad H.A."/>
        </authorList>
    </citation>
    <scope>NUCLEOTIDE SEQUENCE [LARGE SCALE GENOMIC DNA]</scope>
    <source>
        <strain evidence="1 3">Kam1</strain>
    </source>
</reference>
<dbReference type="CDD" id="cd00865">
    <property type="entry name" value="PEBP_bact_arch"/>
    <property type="match status" value="1"/>
</dbReference>
<evidence type="ECO:0000313" key="4">
    <source>
        <dbReference type="Proteomes" id="UP000315925"/>
    </source>
</evidence>
<dbReference type="EMBL" id="JQNX01000005">
    <property type="protein sequence ID" value="KIE58294.1"/>
    <property type="molecule type" value="Genomic_DNA"/>
</dbReference>
<dbReference type="PANTHER" id="PTHR30289:SF1">
    <property type="entry name" value="PEBP (PHOSPHATIDYLETHANOLAMINE-BINDING PROTEIN) FAMILY PROTEIN"/>
    <property type="match status" value="1"/>
</dbReference>
<dbReference type="STRING" id="1202785.A946_07265"/>
<dbReference type="Gene3D" id="3.90.280.10">
    <property type="entry name" value="PEBP-like"/>
    <property type="match status" value="1"/>
</dbReference>
<dbReference type="NCBIfam" id="TIGR00481">
    <property type="entry name" value="YbhB/YbcL family Raf kinase inhibitor-like protein"/>
    <property type="match status" value="1"/>
</dbReference>
<gene>
    <name evidence="1" type="ORF">A946_07265</name>
    <name evidence="2" type="ORF">kam1_1078</name>
</gene>
<dbReference type="EMBL" id="CP037899">
    <property type="protein sequence ID" value="QDQ42308.1"/>
    <property type="molecule type" value="Genomic_DNA"/>
</dbReference>
<dbReference type="PANTHER" id="PTHR30289">
    <property type="entry name" value="UNCHARACTERIZED PROTEIN YBCL-RELATED"/>
    <property type="match status" value="1"/>
</dbReference>
<keyword evidence="1" id="KW-0649">Protein kinase inhibitor</keyword>
<dbReference type="SUPFAM" id="SSF49777">
    <property type="entry name" value="PEBP-like"/>
    <property type="match status" value="1"/>
</dbReference>
<keyword evidence="3" id="KW-1185">Reference proteome</keyword>
<dbReference type="AlphaFoldDB" id="A0A0C1UPG9"/>
<proteinExistence type="predicted"/>
<reference evidence="4" key="3">
    <citation type="submission" date="2019-03" db="EMBL/GenBank/DDBJ databases">
        <title>Complete genome of Methylacidiphilum kamchatkense Kam1.</title>
        <authorList>
            <person name="Kruse T."/>
            <person name="Murarilal Ratnadevi C."/>
            <person name="Erikstad H.-A."/>
            <person name="Birkeland N.-K."/>
        </authorList>
    </citation>
    <scope>NUCLEOTIDE SEQUENCE [LARGE SCALE GENOMIC DNA]</scope>
    <source>
        <strain evidence="4">kam1</strain>
    </source>
</reference>
<sequence>MKLSSPDFENGQPLPSFCAYGAENKSPELKLEDVPQNTKSLALIMDDPDAPRGTWVHWVLWNIPPDVHTIKKGQTPDGAVPGRNDFGNTRYDGPAPPSGVHRYYFRVYALDQTLNLPKGSTKSDLLKKIHGHVLASAELMGTFAASR</sequence>
<dbReference type="InterPro" id="IPR008914">
    <property type="entry name" value="PEBP"/>
</dbReference>
<dbReference type="InterPro" id="IPR036610">
    <property type="entry name" value="PEBP-like_sf"/>
</dbReference>
<dbReference type="OrthoDB" id="9797506at2"/>
<dbReference type="GO" id="GO:0004860">
    <property type="term" value="F:protein kinase inhibitor activity"/>
    <property type="evidence" value="ECO:0007669"/>
    <property type="project" value="UniProtKB-KW"/>
</dbReference>
<dbReference type="Pfam" id="PF01161">
    <property type="entry name" value="PBP"/>
    <property type="match status" value="1"/>
</dbReference>